<sequence>MENRRWTKEAGATPDSIRPEVHHILDRSQCRPPQNQRKRDGRDCNLIKTVHIHARRCYYPSLFSASLTSVFVASLRAGARWWEYPLRRSLSLCTSSSWSCSTPERGGGSRGVSAAADEAPEQRRRRQRLGLVCSARAVKLPNAVVSAGMS</sequence>
<evidence type="ECO:0000256" key="1">
    <source>
        <dbReference type="SAM" id="MobiDB-lite"/>
    </source>
</evidence>
<dbReference type="EMBL" id="CM012448">
    <property type="protein sequence ID" value="RVE65540.1"/>
    <property type="molecule type" value="Genomic_DNA"/>
</dbReference>
<protein>
    <submittedName>
        <fullName evidence="2">Uncharacterized protein</fullName>
    </submittedName>
</protein>
<name>A0A437CRN6_ORYJA</name>
<evidence type="ECO:0000313" key="3">
    <source>
        <dbReference type="Proteomes" id="UP000283210"/>
    </source>
</evidence>
<keyword evidence="3" id="KW-1185">Reference proteome</keyword>
<accession>A0A437CRN6</accession>
<feature type="region of interest" description="Disordered" evidence="1">
    <location>
        <begin position="101"/>
        <end position="123"/>
    </location>
</feature>
<reference evidence="2 3" key="1">
    <citation type="submission" date="2018-11" db="EMBL/GenBank/DDBJ databases">
        <authorList>
            <person name="Lopez-Roques C."/>
            <person name="Donnadieu C."/>
            <person name="Bouchez O."/>
            <person name="Klopp C."/>
            <person name="Cabau C."/>
            <person name="Zahm M."/>
        </authorList>
    </citation>
    <scope>NUCLEOTIDE SEQUENCE [LARGE SCALE GENOMIC DNA]</scope>
    <source>
        <strain evidence="2">RS831</strain>
        <tissue evidence="2">Whole body</tissue>
    </source>
</reference>
<proteinExistence type="predicted"/>
<evidence type="ECO:0000313" key="2">
    <source>
        <dbReference type="EMBL" id="RVE65540.1"/>
    </source>
</evidence>
<dbReference type="Proteomes" id="UP000283210">
    <property type="component" value="Chromosome 12"/>
</dbReference>
<reference evidence="2 3" key="2">
    <citation type="submission" date="2019-01" db="EMBL/GenBank/DDBJ databases">
        <title>A chromosome length genome reference of the Java medaka (oryzias javanicus).</title>
        <authorList>
            <person name="Herpin A."/>
            <person name="Takehana Y."/>
            <person name="Naruse K."/>
            <person name="Ansai S."/>
            <person name="Kawaguchi M."/>
        </authorList>
    </citation>
    <scope>NUCLEOTIDE SEQUENCE [LARGE SCALE GENOMIC DNA]</scope>
    <source>
        <strain evidence="2">RS831</strain>
        <tissue evidence="2">Whole body</tissue>
    </source>
</reference>
<dbReference type="AlphaFoldDB" id="A0A437CRN6"/>
<organism evidence="2 3">
    <name type="scientific">Oryzias javanicus</name>
    <name type="common">Javanese ricefish</name>
    <name type="synonym">Aplocheilus javanicus</name>
    <dbReference type="NCBI Taxonomy" id="123683"/>
    <lineage>
        <taxon>Eukaryota</taxon>
        <taxon>Metazoa</taxon>
        <taxon>Chordata</taxon>
        <taxon>Craniata</taxon>
        <taxon>Vertebrata</taxon>
        <taxon>Euteleostomi</taxon>
        <taxon>Actinopterygii</taxon>
        <taxon>Neopterygii</taxon>
        <taxon>Teleostei</taxon>
        <taxon>Neoteleostei</taxon>
        <taxon>Acanthomorphata</taxon>
        <taxon>Ovalentaria</taxon>
        <taxon>Atherinomorphae</taxon>
        <taxon>Beloniformes</taxon>
        <taxon>Adrianichthyidae</taxon>
        <taxon>Oryziinae</taxon>
        <taxon>Oryzias</taxon>
    </lineage>
</organism>
<gene>
    <name evidence="2" type="ORF">OJAV_G00117890</name>
</gene>